<dbReference type="Proteomes" id="UP000440732">
    <property type="component" value="Unassembled WGS sequence"/>
</dbReference>
<comment type="caution">
    <text evidence="8">The sequence shown here is derived from an EMBL/GenBank/DDBJ whole genome shotgun (WGS) entry which is preliminary data.</text>
</comment>
<dbReference type="EMBL" id="QXGE01002817">
    <property type="protein sequence ID" value="KAE9278962.1"/>
    <property type="molecule type" value="Genomic_DNA"/>
</dbReference>
<dbReference type="Proteomes" id="UP000433483">
    <property type="component" value="Unassembled WGS sequence"/>
</dbReference>
<name>A0A6A3WSI1_9STRA</name>
<reference evidence="11 12" key="1">
    <citation type="submission" date="2018-08" db="EMBL/GenBank/DDBJ databases">
        <title>Genomic investigation of the strawberry pathogen Phytophthora fragariae indicates pathogenicity is determined by transcriptional variation in three key races.</title>
        <authorList>
            <person name="Adams T.M."/>
            <person name="Armitage A.D."/>
            <person name="Sobczyk M.K."/>
            <person name="Bates H.J."/>
            <person name="Dunwell J.M."/>
            <person name="Nellist C.F."/>
            <person name="Harrison R.J."/>
        </authorList>
    </citation>
    <scope>NUCLEOTIDE SEQUENCE [LARGE SCALE GENOMIC DNA]</scope>
    <source>
        <strain evidence="9 13">A4</strain>
        <strain evidence="8 14">BC-1</strain>
        <strain evidence="7 18">BC-23</strain>
        <strain evidence="6 12">NOV-27</strain>
        <strain evidence="5 15">NOV-5</strain>
        <strain evidence="4 16">NOV-71</strain>
        <strain evidence="10 19">NOV-77</strain>
        <strain evidence="1 11">NOV-9</strain>
        <strain evidence="3 20">ONT-3</strain>
        <strain evidence="2 17">SCRP245</strain>
    </source>
</reference>
<dbReference type="EMBL" id="QXGB01002455">
    <property type="protein sequence ID" value="KAE9177807.1"/>
    <property type="molecule type" value="Genomic_DNA"/>
</dbReference>
<evidence type="ECO:0000313" key="12">
    <source>
        <dbReference type="Proteomes" id="UP000433483"/>
    </source>
</evidence>
<proteinExistence type="predicted"/>
<evidence type="ECO:0000313" key="2">
    <source>
        <dbReference type="EMBL" id="KAE8976422.1"/>
    </source>
</evidence>
<evidence type="ECO:0000313" key="7">
    <source>
        <dbReference type="EMBL" id="KAE9181284.1"/>
    </source>
</evidence>
<evidence type="ECO:0000313" key="19">
    <source>
        <dbReference type="Proteomes" id="UP000486351"/>
    </source>
</evidence>
<sequence>MATCTKVGTGTRLACALLSLSNWVKVGSQTHFSQSGIGLDLKEDGSPCSRSINKQS</sequence>
<dbReference type="Proteomes" id="UP000440367">
    <property type="component" value="Unassembled WGS sequence"/>
</dbReference>
<dbReference type="Proteomes" id="UP000488956">
    <property type="component" value="Unassembled WGS sequence"/>
</dbReference>
<evidence type="ECO:0000313" key="1">
    <source>
        <dbReference type="EMBL" id="KAE8924179.1"/>
    </source>
</evidence>
<dbReference type="EMBL" id="QXGC01002835">
    <property type="protein sequence ID" value="KAE9181284.1"/>
    <property type="molecule type" value="Genomic_DNA"/>
</dbReference>
<dbReference type="Proteomes" id="UP000429523">
    <property type="component" value="Unassembled WGS sequence"/>
</dbReference>
<evidence type="ECO:0000313" key="18">
    <source>
        <dbReference type="Proteomes" id="UP000476176"/>
    </source>
</evidence>
<dbReference type="OrthoDB" id="91131at2759"/>
<evidence type="ECO:0000313" key="8">
    <source>
        <dbReference type="EMBL" id="KAE9185413.1"/>
    </source>
</evidence>
<dbReference type="EMBL" id="QXFY01002658">
    <property type="protein sequence ID" value="KAE9294151.1"/>
    <property type="molecule type" value="Genomic_DNA"/>
</dbReference>
<dbReference type="Proteomes" id="UP000441208">
    <property type="component" value="Unassembled WGS sequence"/>
</dbReference>
<dbReference type="EMBL" id="QXFX01002853">
    <property type="protein sequence ID" value="KAE9073123.1"/>
    <property type="molecule type" value="Genomic_DNA"/>
</dbReference>
<evidence type="ECO:0000313" key="13">
    <source>
        <dbReference type="Proteomes" id="UP000437068"/>
    </source>
</evidence>
<evidence type="ECO:0000313" key="11">
    <source>
        <dbReference type="Proteomes" id="UP000429523"/>
    </source>
</evidence>
<evidence type="ECO:0000313" key="10">
    <source>
        <dbReference type="EMBL" id="KAE9294151.1"/>
    </source>
</evidence>
<evidence type="ECO:0000313" key="14">
    <source>
        <dbReference type="Proteomes" id="UP000440367"/>
    </source>
</evidence>
<evidence type="ECO:0000313" key="17">
    <source>
        <dbReference type="Proteomes" id="UP000460718"/>
    </source>
</evidence>
<dbReference type="Proteomes" id="UP000460718">
    <property type="component" value="Unassembled WGS sequence"/>
</dbReference>
<evidence type="ECO:0000313" key="6">
    <source>
        <dbReference type="EMBL" id="KAE9177807.1"/>
    </source>
</evidence>
<organism evidence="8 14">
    <name type="scientific">Phytophthora fragariae</name>
    <dbReference type="NCBI Taxonomy" id="53985"/>
    <lineage>
        <taxon>Eukaryota</taxon>
        <taxon>Sar</taxon>
        <taxon>Stramenopiles</taxon>
        <taxon>Oomycota</taxon>
        <taxon>Peronosporomycetes</taxon>
        <taxon>Peronosporales</taxon>
        <taxon>Peronosporaceae</taxon>
        <taxon>Phytophthora</taxon>
    </lineage>
</organism>
<evidence type="ECO:0000313" key="20">
    <source>
        <dbReference type="Proteomes" id="UP000488956"/>
    </source>
</evidence>
<evidence type="ECO:0000313" key="9">
    <source>
        <dbReference type="EMBL" id="KAE9278962.1"/>
    </source>
</evidence>
<dbReference type="EMBL" id="QXGF01002569">
    <property type="protein sequence ID" value="KAE8924179.1"/>
    <property type="molecule type" value="Genomic_DNA"/>
</dbReference>
<dbReference type="Proteomes" id="UP000476176">
    <property type="component" value="Unassembled WGS sequence"/>
</dbReference>
<evidence type="ECO:0000313" key="4">
    <source>
        <dbReference type="EMBL" id="KAE9074898.1"/>
    </source>
</evidence>
<dbReference type="EMBL" id="QXFW01002669">
    <property type="protein sequence ID" value="KAE8976422.1"/>
    <property type="molecule type" value="Genomic_DNA"/>
</dbReference>
<dbReference type="EMBL" id="QXGA01002629">
    <property type="protein sequence ID" value="KAE9094408.1"/>
    <property type="molecule type" value="Genomic_DNA"/>
</dbReference>
<dbReference type="EMBL" id="QXFZ01002666">
    <property type="protein sequence ID" value="KAE9074898.1"/>
    <property type="molecule type" value="Genomic_DNA"/>
</dbReference>
<evidence type="ECO:0000313" key="5">
    <source>
        <dbReference type="EMBL" id="KAE9094408.1"/>
    </source>
</evidence>
<gene>
    <name evidence="9" type="ORF">PF001_g24930</name>
    <name evidence="8" type="ORF">PF002_g26175</name>
    <name evidence="7" type="ORF">PF004_g24592</name>
    <name evidence="6" type="ORF">PF005_g24344</name>
    <name evidence="5" type="ORF">PF006_g24225</name>
    <name evidence="4" type="ORF">PF007_g25224</name>
    <name evidence="10" type="ORF">PF008_g24620</name>
    <name evidence="1" type="ORF">PF009_g25592</name>
    <name evidence="3" type="ORF">PF010_g25207</name>
    <name evidence="2" type="ORF">PF011_g24059</name>
</gene>
<dbReference type="EMBL" id="QXGD01002687">
    <property type="protein sequence ID" value="KAE9185413.1"/>
    <property type="molecule type" value="Genomic_DNA"/>
</dbReference>
<dbReference type="AlphaFoldDB" id="A0A6A3WSI1"/>
<keyword evidence="12" id="KW-1185">Reference proteome</keyword>
<protein>
    <submittedName>
        <fullName evidence="8">Uncharacterized protein</fullName>
    </submittedName>
</protein>
<accession>A0A6A3WSI1</accession>
<evidence type="ECO:0000313" key="15">
    <source>
        <dbReference type="Proteomes" id="UP000440732"/>
    </source>
</evidence>
<evidence type="ECO:0000313" key="16">
    <source>
        <dbReference type="Proteomes" id="UP000441208"/>
    </source>
</evidence>
<evidence type="ECO:0000313" key="3">
    <source>
        <dbReference type="EMBL" id="KAE9073123.1"/>
    </source>
</evidence>
<dbReference type="Proteomes" id="UP000486351">
    <property type="component" value="Unassembled WGS sequence"/>
</dbReference>
<dbReference type="Proteomes" id="UP000437068">
    <property type="component" value="Unassembled WGS sequence"/>
</dbReference>